<comment type="caution">
    <text evidence="4">The sequence shown here is derived from an EMBL/GenBank/DDBJ whole genome shotgun (WGS) entry which is preliminary data.</text>
</comment>
<evidence type="ECO:0000313" key="5">
    <source>
        <dbReference type="Proteomes" id="UP001181693"/>
    </source>
</evidence>
<sequence>MQKDDGQFMDLNKKCSASNSIFGAKENASIQINITEAKKTGTITGQYKTYPGSGSIPQMGESNDAILRLAKSNGIVSKNF</sequence>
<protein>
    <recommendedName>
        <fullName evidence="6">Profilin</fullName>
    </recommendedName>
</protein>
<reference evidence="4" key="1">
    <citation type="thesis" date="2020" institute="ProQuest LLC" country="789 East Eisenhower Parkway, Ann Arbor, MI, USA">
        <title>Comparative Genomics and Chromosome Evolution.</title>
        <authorList>
            <person name="Mudd A.B."/>
        </authorList>
    </citation>
    <scope>NUCLEOTIDE SEQUENCE</scope>
    <source>
        <strain evidence="4">1538</strain>
        <tissue evidence="4">Blood</tissue>
    </source>
</reference>
<evidence type="ECO:0000256" key="1">
    <source>
        <dbReference type="ARBA" id="ARBA00010228"/>
    </source>
</evidence>
<keyword evidence="5" id="KW-1185">Reference proteome</keyword>
<dbReference type="AlphaFoldDB" id="A0AAV2ZVZ5"/>
<accession>A0AAV2ZVZ5</accession>
<dbReference type="GO" id="GO:0006412">
    <property type="term" value="P:translation"/>
    <property type="evidence" value="ECO:0007669"/>
    <property type="project" value="InterPro"/>
</dbReference>
<organism evidence="4 5">
    <name type="scientific">Pyxicephalus adspersus</name>
    <name type="common">African bullfrog</name>
    <dbReference type="NCBI Taxonomy" id="30357"/>
    <lineage>
        <taxon>Eukaryota</taxon>
        <taxon>Metazoa</taxon>
        <taxon>Chordata</taxon>
        <taxon>Craniata</taxon>
        <taxon>Vertebrata</taxon>
        <taxon>Euteleostomi</taxon>
        <taxon>Amphibia</taxon>
        <taxon>Batrachia</taxon>
        <taxon>Anura</taxon>
        <taxon>Neobatrachia</taxon>
        <taxon>Ranoidea</taxon>
        <taxon>Pyxicephalidae</taxon>
        <taxon>Pyxicephalinae</taxon>
        <taxon>Pyxicephalus</taxon>
    </lineage>
</organism>
<dbReference type="InterPro" id="IPR038579">
    <property type="entry name" value="Ribosomal_eS21_sf"/>
</dbReference>
<dbReference type="Gene3D" id="3.30.1230.20">
    <property type="match status" value="1"/>
</dbReference>
<name>A0AAV2ZVZ5_PYXAD</name>
<evidence type="ECO:0008006" key="6">
    <source>
        <dbReference type="Google" id="ProtNLM"/>
    </source>
</evidence>
<dbReference type="GO" id="GO:1990904">
    <property type="term" value="C:ribonucleoprotein complex"/>
    <property type="evidence" value="ECO:0007669"/>
    <property type="project" value="UniProtKB-KW"/>
</dbReference>
<keyword evidence="2" id="KW-0689">Ribosomal protein</keyword>
<dbReference type="GO" id="GO:0003735">
    <property type="term" value="F:structural constituent of ribosome"/>
    <property type="evidence" value="ECO:0007669"/>
    <property type="project" value="InterPro"/>
</dbReference>
<dbReference type="EMBL" id="DYDO01000008">
    <property type="protein sequence ID" value="DBA19630.1"/>
    <property type="molecule type" value="Genomic_DNA"/>
</dbReference>
<dbReference type="PANTHER" id="PTHR10442">
    <property type="entry name" value="40S RIBOSOMAL PROTEIN S21"/>
    <property type="match status" value="1"/>
</dbReference>
<gene>
    <name evidence="4" type="ORF">GDO54_015433</name>
</gene>
<dbReference type="Pfam" id="PF01249">
    <property type="entry name" value="Ribosomal_S21e"/>
    <property type="match status" value="1"/>
</dbReference>
<dbReference type="InterPro" id="IPR001931">
    <property type="entry name" value="Ribosomal_eS21"/>
</dbReference>
<evidence type="ECO:0000313" key="4">
    <source>
        <dbReference type="EMBL" id="DBA19630.1"/>
    </source>
</evidence>
<proteinExistence type="inferred from homology"/>
<keyword evidence="3" id="KW-0687">Ribonucleoprotein</keyword>
<evidence type="ECO:0000256" key="3">
    <source>
        <dbReference type="ARBA" id="ARBA00023274"/>
    </source>
</evidence>
<dbReference type="Proteomes" id="UP001181693">
    <property type="component" value="Unassembled WGS sequence"/>
</dbReference>
<dbReference type="GO" id="GO:0005840">
    <property type="term" value="C:ribosome"/>
    <property type="evidence" value="ECO:0007669"/>
    <property type="project" value="UniProtKB-KW"/>
</dbReference>
<comment type="similarity">
    <text evidence="1">Belongs to the eukaryotic ribosomal protein eS21 family.</text>
</comment>
<evidence type="ECO:0000256" key="2">
    <source>
        <dbReference type="ARBA" id="ARBA00022980"/>
    </source>
</evidence>